<dbReference type="PANTHER" id="PTHR45632">
    <property type="entry name" value="LD33804P"/>
    <property type="match status" value="1"/>
</dbReference>
<evidence type="ECO:0000313" key="6">
    <source>
        <dbReference type="Proteomes" id="UP000887567"/>
    </source>
</evidence>
<evidence type="ECO:0000256" key="3">
    <source>
        <dbReference type="SAM" id="Coils"/>
    </source>
</evidence>
<dbReference type="PANTHER" id="PTHR45632:SF30">
    <property type="entry name" value="BTB DOMAIN-CONTAINING PROTEIN"/>
    <property type="match status" value="1"/>
</dbReference>
<sequence>MSASKDVEEAFVILDKEKLSDISYLSDDVGRKFRADSKNFLSFLNILRKEGELAGFCDVVLEVDGQSFPAHRCVLAVNSQFFYTLFTSGMRDSKEKHVNLRSLNGLAVSAILDFFYTRDIVVDNDNAEELLEAASFLLLNRVKNVCAEVISNNLSISNCFSTKRLAERYGLDELKKDAQSFMKENFQAAKQEKEFLELEAFELKELISSDSLRVEKEEEVFKAMMNWVKHDLTNRSKELHTFLPCLRYGSLSPEFLEEVFEKDPIFEGNTFCQTVLKQQRRRQRCARSNKQRNSKERPSASVHDVVIAVAKGNRHTSLIYDVQSEEFYKLPEPSMQFFQQGMAIIGRELYTVCRDRRDSSGHATYMMKHKLGSDNSLVDHFWDEINTSPLKPNACYDKAIVLSFKDKLYIVGGCMDYEGRSIDIQCYDPAEGEWKAMANMNTSRCMIGAVATSNYIYALGGAKHHTEVAEKLVERYNPDTNEWASMADMCHSRVIPQVVATKESIFAIGATGTDTRQSCGCEVYNESCDKWSVISPLPSKYPMISLSLNDEVYVISGGQSWKFSKKKEKWQKSTMFRALQHGFDDFYFAQLKVPKFCCEQYSTTTAYDVGQYDLSDDYQSSDDNDDDDSFYDDDDIDWRLLAMLLA</sequence>
<keyword evidence="2" id="KW-0677">Repeat</keyword>
<dbReference type="FunFam" id="1.25.40.420:FF:000001">
    <property type="entry name" value="Kelch-like family member 12"/>
    <property type="match status" value="1"/>
</dbReference>
<accession>A0A913WUI2</accession>
<dbReference type="Pfam" id="PF00651">
    <property type="entry name" value="BTB"/>
    <property type="match status" value="1"/>
</dbReference>
<dbReference type="InterPro" id="IPR006652">
    <property type="entry name" value="Kelch_1"/>
</dbReference>
<dbReference type="Pfam" id="PF07707">
    <property type="entry name" value="BACK"/>
    <property type="match status" value="1"/>
</dbReference>
<dbReference type="Proteomes" id="UP000887567">
    <property type="component" value="Unplaced"/>
</dbReference>
<dbReference type="Gene3D" id="1.25.40.420">
    <property type="match status" value="1"/>
</dbReference>
<dbReference type="InterPro" id="IPR017096">
    <property type="entry name" value="BTB-kelch_protein"/>
</dbReference>
<dbReference type="InterPro" id="IPR011333">
    <property type="entry name" value="SKP1/BTB/POZ_sf"/>
</dbReference>
<dbReference type="Pfam" id="PF01344">
    <property type="entry name" value="Kelch_1"/>
    <property type="match status" value="2"/>
</dbReference>
<dbReference type="RefSeq" id="XP_020894311.1">
    <property type="nucleotide sequence ID" value="XM_021038652.2"/>
</dbReference>
<dbReference type="PROSITE" id="PS50097">
    <property type="entry name" value="BTB"/>
    <property type="match status" value="1"/>
</dbReference>
<dbReference type="OrthoDB" id="45365at2759"/>
<dbReference type="AlphaFoldDB" id="A0A913WUI2"/>
<evidence type="ECO:0000313" key="5">
    <source>
        <dbReference type="EnsemblMetazoa" id="XP_020894311.1"/>
    </source>
</evidence>
<keyword evidence="6" id="KW-1185">Reference proteome</keyword>
<dbReference type="Gene3D" id="3.30.710.10">
    <property type="entry name" value="Potassium Channel Kv1.1, Chain A"/>
    <property type="match status" value="1"/>
</dbReference>
<dbReference type="SMART" id="SM00612">
    <property type="entry name" value="Kelch"/>
    <property type="match status" value="3"/>
</dbReference>
<feature type="domain" description="BTB" evidence="4">
    <location>
        <begin position="57"/>
        <end position="124"/>
    </location>
</feature>
<dbReference type="InterPro" id="IPR000210">
    <property type="entry name" value="BTB/POZ_dom"/>
</dbReference>
<reference evidence="5" key="1">
    <citation type="submission" date="2022-11" db="UniProtKB">
        <authorList>
            <consortium name="EnsemblMetazoa"/>
        </authorList>
    </citation>
    <scope>IDENTIFICATION</scope>
</reference>
<dbReference type="GeneID" id="110233364"/>
<dbReference type="SMART" id="SM00875">
    <property type="entry name" value="BACK"/>
    <property type="match status" value="1"/>
</dbReference>
<dbReference type="InterPro" id="IPR011705">
    <property type="entry name" value="BACK"/>
</dbReference>
<keyword evidence="1" id="KW-0880">Kelch repeat</keyword>
<proteinExistence type="predicted"/>
<dbReference type="EnsemblMetazoa" id="XM_021038652.2">
    <property type="protein sequence ID" value="XP_020894311.1"/>
    <property type="gene ID" value="LOC110233364"/>
</dbReference>
<dbReference type="SUPFAM" id="SSF117281">
    <property type="entry name" value="Kelch motif"/>
    <property type="match status" value="1"/>
</dbReference>
<evidence type="ECO:0000256" key="1">
    <source>
        <dbReference type="ARBA" id="ARBA00022441"/>
    </source>
</evidence>
<dbReference type="PIRSF" id="PIRSF037037">
    <property type="entry name" value="Kelch-like_protein_gigaxonin"/>
    <property type="match status" value="1"/>
</dbReference>
<dbReference type="KEGG" id="epa:110233364"/>
<dbReference type="Gene3D" id="2.120.10.80">
    <property type="entry name" value="Kelch-type beta propeller"/>
    <property type="match status" value="1"/>
</dbReference>
<name>A0A913WUI2_EXADI</name>
<keyword evidence="3" id="KW-0175">Coiled coil</keyword>
<dbReference type="InterPro" id="IPR015915">
    <property type="entry name" value="Kelch-typ_b-propeller"/>
</dbReference>
<organism evidence="5 6">
    <name type="scientific">Exaiptasia diaphana</name>
    <name type="common">Tropical sea anemone</name>
    <name type="synonym">Aiptasia pulchella</name>
    <dbReference type="NCBI Taxonomy" id="2652724"/>
    <lineage>
        <taxon>Eukaryota</taxon>
        <taxon>Metazoa</taxon>
        <taxon>Cnidaria</taxon>
        <taxon>Anthozoa</taxon>
        <taxon>Hexacorallia</taxon>
        <taxon>Actiniaria</taxon>
        <taxon>Aiptasiidae</taxon>
        <taxon>Exaiptasia</taxon>
    </lineage>
</organism>
<feature type="coiled-coil region" evidence="3">
    <location>
        <begin position="179"/>
        <end position="206"/>
    </location>
</feature>
<dbReference type="SUPFAM" id="SSF54695">
    <property type="entry name" value="POZ domain"/>
    <property type="match status" value="1"/>
</dbReference>
<protein>
    <recommendedName>
        <fullName evidence="4">BTB domain-containing protein</fullName>
    </recommendedName>
</protein>
<evidence type="ECO:0000256" key="2">
    <source>
        <dbReference type="ARBA" id="ARBA00022737"/>
    </source>
</evidence>
<evidence type="ECO:0000259" key="4">
    <source>
        <dbReference type="PROSITE" id="PS50097"/>
    </source>
</evidence>
<dbReference type="SMART" id="SM00225">
    <property type="entry name" value="BTB"/>
    <property type="match status" value="1"/>
</dbReference>